<dbReference type="Gene3D" id="1.10.10.410">
    <property type="match status" value="1"/>
</dbReference>
<evidence type="ECO:0000256" key="8">
    <source>
        <dbReference type="ARBA" id="ARBA00024799"/>
    </source>
</evidence>
<dbReference type="PROSITE" id="PS01234">
    <property type="entry name" value="GATB"/>
    <property type="match status" value="1"/>
</dbReference>
<dbReference type="Gene3D" id="1.10.150.380">
    <property type="entry name" value="GatB domain, N-terminal subdomain"/>
    <property type="match status" value="1"/>
</dbReference>
<comment type="subunit">
    <text evidence="2 11">Heterotrimer of A, B and C subunits.</text>
</comment>
<dbReference type="NCBIfam" id="TIGR00133">
    <property type="entry name" value="gatB"/>
    <property type="match status" value="1"/>
</dbReference>
<dbReference type="InterPro" id="IPR003789">
    <property type="entry name" value="Asn/Gln_tRNA_amidoTrase-B-like"/>
</dbReference>
<name>A0ABV1JCS6_9ACTN</name>
<accession>A0ABV1JCS6</accession>
<dbReference type="HAMAP" id="MF_00121">
    <property type="entry name" value="GatB"/>
    <property type="match status" value="1"/>
</dbReference>
<evidence type="ECO:0000256" key="2">
    <source>
        <dbReference type="ARBA" id="ARBA00011123"/>
    </source>
</evidence>
<comment type="function">
    <text evidence="8 11">Allows the formation of correctly charged Asn-tRNA(Asn) or Gln-tRNA(Gln) through the transamidation of misacylated Asp-tRNA(Asn) or Glu-tRNA(Gln) in organisms which lack either or both of asparaginyl-tRNA or glutaminyl-tRNA synthetases. The reaction takes place in the presence of glutamine and ATP through an activated phospho-Asp-tRNA(Asn) or phospho-Glu-tRNA(Gln).</text>
</comment>
<comment type="similarity">
    <text evidence="1 11">Belongs to the GatB/GatE family. GatB subfamily.</text>
</comment>
<dbReference type="InterPro" id="IPR014746">
    <property type="entry name" value="Gln_synth/guanido_kin_cat_dom"/>
</dbReference>
<dbReference type="PANTHER" id="PTHR11659:SF0">
    <property type="entry name" value="GLUTAMYL-TRNA(GLN) AMIDOTRANSFERASE SUBUNIT B, MITOCHONDRIAL"/>
    <property type="match status" value="1"/>
</dbReference>
<dbReference type="InterPro" id="IPR017959">
    <property type="entry name" value="Asn/Gln-tRNA_amidoTrfase_suB/E"/>
</dbReference>
<dbReference type="Proteomes" id="UP001487305">
    <property type="component" value="Unassembled WGS sequence"/>
</dbReference>
<dbReference type="InterPro" id="IPR042114">
    <property type="entry name" value="GatB_C_1"/>
</dbReference>
<dbReference type="InterPro" id="IPR017958">
    <property type="entry name" value="Gln-tRNA_amidoTrfase_suB_CS"/>
</dbReference>
<dbReference type="Pfam" id="PF02934">
    <property type="entry name" value="GatB_N"/>
    <property type="match status" value="1"/>
</dbReference>
<dbReference type="NCBIfam" id="NF004014">
    <property type="entry name" value="PRK05477.1-4"/>
    <property type="match status" value="1"/>
</dbReference>
<dbReference type="InterPro" id="IPR006075">
    <property type="entry name" value="Asn/Gln-tRNA_Trfase_suB/E_cat"/>
</dbReference>
<evidence type="ECO:0000313" key="14">
    <source>
        <dbReference type="Proteomes" id="UP001487305"/>
    </source>
</evidence>
<dbReference type="EC" id="6.3.5.-" evidence="11"/>
<reference evidence="13 14" key="1">
    <citation type="submission" date="2024-04" db="EMBL/GenBank/DDBJ databases">
        <title>Human intestinal bacterial collection.</title>
        <authorList>
            <person name="Pauvert C."/>
            <person name="Hitch T.C.A."/>
            <person name="Clavel T."/>
        </authorList>
    </citation>
    <scope>NUCLEOTIDE SEQUENCE [LARGE SCALE GENOMIC DNA]</scope>
    <source>
        <strain evidence="13 14">CLA-KB-H42</strain>
    </source>
</reference>
<evidence type="ECO:0000256" key="3">
    <source>
        <dbReference type="ARBA" id="ARBA00016923"/>
    </source>
</evidence>
<comment type="catalytic activity">
    <reaction evidence="10 11">
        <text>L-glutamyl-tRNA(Gln) + L-glutamine + ATP + H2O = L-glutaminyl-tRNA(Gln) + L-glutamate + ADP + phosphate + H(+)</text>
        <dbReference type="Rhea" id="RHEA:17521"/>
        <dbReference type="Rhea" id="RHEA-COMP:9681"/>
        <dbReference type="Rhea" id="RHEA-COMP:9684"/>
        <dbReference type="ChEBI" id="CHEBI:15377"/>
        <dbReference type="ChEBI" id="CHEBI:15378"/>
        <dbReference type="ChEBI" id="CHEBI:29985"/>
        <dbReference type="ChEBI" id="CHEBI:30616"/>
        <dbReference type="ChEBI" id="CHEBI:43474"/>
        <dbReference type="ChEBI" id="CHEBI:58359"/>
        <dbReference type="ChEBI" id="CHEBI:78520"/>
        <dbReference type="ChEBI" id="CHEBI:78521"/>
        <dbReference type="ChEBI" id="CHEBI:456216"/>
    </reaction>
</comment>
<dbReference type="InterPro" id="IPR023168">
    <property type="entry name" value="GatB_Yqey_C_2"/>
</dbReference>
<organism evidence="13 14">
    <name type="scientific">Raoultibacter massiliensis</name>
    <dbReference type="NCBI Taxonomy" id="1852371"/>
    <lineage>
        <taxon>Bacteria</taxon>
        <taxon>Bacillati</taxon>
        <taxon>Actinomycetota</taxon>
        <taxon>Coriobacteriia</taxon>
        <taxon>Eggerthellales</taxon>
        <taxon>Eggerthellaceae</taxon>
        <taxon>Raoultibacter</taxon>
    </lineage>
</organism>
<comment type="catalytic activity">
    <reaction evidence="9 11">
        <text>L-aspartyl-tRNA(Asn) + L-glutamine + ATP + H2O = L-asparaginyl-tRNA(Asn) + L-glutamate + ADP + phosphate + 2 H(+)</text>
        <dbReference type="Rhea" id="RHEA:14513"/>
        <dbReference type="Rhea" id="RHEA-COMP:9674"/>
        <dbReference type="Rhea" id="RHEA-COMP:9677"/>
        <dbReference type="ChEBI" id="CHEBI:15377"/>
        <dbReference type="ChEBI" id="CHEBI:15378"/>
        <dbReference type="ChEBI" id="CHEBI:29985"/>
        <dbReference type="ChEBI" id="CHEBI:30616"/>
        <dbReference type="ChEBI" id="CHEBI:43474"/>
        <dbReference type="ChEBI" id="CHEBI:58359"/>
        <dbReference type="ChEBI" id="CHEBI:78515"/>
        <dbReference type="ChEBI" id="CHEBI:78516"/>
        <dbReference type="ChEBI" id="CHEBI:456216"/>
    </reaction>
</comment>
<dbReference type="SMART" id="SM00845">
    <property type="entry name" value="GatB_Yqey"/>
    <property type="match status" value="1"/>
</dbReference>
<evidence type="ECO:0000256" key="9">
    <source>
        <dbReference type="ARBA" id="ARBA00047380"/>
    </source>
</evidence>
<dbReference type="PANTHER" id="PTHR11659">
    <property type="entry name" value="GLUTAMYL-TRNA GLN AMIDOTRANSFERASE SUBUNIT B MITOCHONDRIAL AND PROKARYOTIC PET112-RELATED"/>
    <property type="match status" value="1"/>
</dbReference>
<sequence length="522" mass="57744">MKKLEEVLRDWEAVIGLEVHAELTTLQTKMFCGCKLEYGADPNTHTCPVCLGLPGALPVPNKAAIESIVLAGLATNCDIEKRSMFYRKNYMYPDMSKNFQTTQGPVAFCMRGWLDLEVDGPAAKERIDLDGLAPGESRENVTRTAEGYRAHVGITRIHMEEDAGKMNHVGGSEGRIAGATHSLVDYNRCGTPLIELVTEPELRTPEEARLFMQKLRQIYLTLGISDCSMEEGSLRCDGNVSLRRRGATEFGTKTELKNMNSFKNLHDGLAYEICRQAEVLEEGGIIYQETRHWDPSAKRTIVMRVKETADDYRLFPEPDLAPYDLSDEFIEGVRKKLPELPDQKAKRYEDAFGLSAYDARHLVEHRSTSSFFEACMALAGDAPLAKPLANLIINDVTGYLNANDGIELADTSLTPERAVELVGLLAEDAISSKQAKEVFAAIIDEDKDPSAIVEERGMKQVSDSGAIEAVVDKVLAENPEKVEQYKAGKTGLIGFFVGQCMKEMRGQGNPKVINELLAQKLG</sequence>
<dbReference type="SUPFAM" id="SSF89095">
    <property type="entry name" value="GatB/YqeY motif"/>
    <property type="match status" value="1"/>
</dbReference>
<dbReference type="SUPFAM" id="SSF55931">
    <property type="entry name" value="Glutamine synthetase/guanido kinase"/>
    <property type="match status" value="1"/>
</dbReference>
<dbReference type="NCBIfam" id="NF004012">
    <property type="entry name" value="PRK05477.1-2"/>
    <property type="match status" value="1"/>
</dbReference>
<keyword evidence="14" id="KW-1185">Reference proteome</keyword>
<evidence type="ECO:0000256" key="7">
    <source>
        <dbReference type="ARBA" id="ARBA00022917"/>
    </source>
</evidence>
<dbReference type="EMBL" id="JBBNOP010000005">
    <property type="protein sequence ID" value="MEQ3362884.1"/>
    <property type="molecule type" value="Genomic_DNA"/>
</dbReference>
<comment type="caution">
    <text evidence="13">The sequence shown here is derived from an EMBL/GenBank/DDBJ whole genome shotgun (WGS) entry which is preliminary data.</text>
</comment>
<protein>
    <recommendedName>
        <fullName evidence="3 11">Aspartyl/glutamyl-tRNA(Asn/Gln) amidotransferase subunit B</fullName>
        <shortName evidence="11">Asp/Glu-ADT subunit B</shortName>
        <ecNumber evidence="11">6.3.5.-</ecNumber>
    </recommendedName>
</protein>
<keyword evidence="4 11" id="KW-0436">Ligase</keyword>
<keyword evidence="6 11" id="KW-0067">ATP-binding</keyword>
<keyword evidence="7 11" id="KW-0648">Protein biosynthesis</keyword>
<evidence type="ECO:0000256" key="6">
    <source>
        <dbReference type="ARBA" id="ARBA00022840"/>
    </source>
</evidence>
<evidence type="ECO:0000259" key="12">
    <source>
        <dbReference type="SMART" id="SM00845"/>
    </source>
</evidence>
<evidence type="ECO:0000256" key="5">
    <source>
        <dbReference type="ARBA" id="ARBA00022741"/>
    </source>
</evidence>
<dbReference type="Pfam" id="PF02637">
    <property type="entry name" value="GatB_Yqey"/>
    <property type="match status" value="1"/>
</dbReference>
<evidence type="ECO:0000256" key="10">
    <source>
        <dbReference type="ARBA" id="ARBA00047913"/>
    </source>
</evidence>
<proteinExistence type="inferred from homology"/>
<evidence type="ECO:0000313" key="13">
    <source>
        <dbReference type="EMBL" id="MEQ3362884.1"/>
    </source>
</evidence>
<evidence type="ECO:0000256" key="1">
    <source>
        <dbReference type="ARBA" id="ARBA00005306"/>
    </source>
</evidence>
<dbReference type="InterPro" id="IPR004413">
    <property type="entry name" value="GatB"/>
</dbReference>
<gene>
    <name evidence="11 13" type="primary">gatB</name>
    <name evidence="13" type="ORF">AAA083_07835</name>
</gene>
<keyword evidence="5 11" id="KW-0547">Nucleotide-binding</keyword>
<evidence type="ECO:0000256" key="4">
    <source>
        <dbReference type="ARBA" id="ARBA00022598"/>
    </source>
</evidence>
<dbReference type="RefSeq" id="WP_102375123.1">
    <property type="nucleotide sequence ID" value="NZ_DBFADM010000055.1"/>
</dbReference>
<dbReference type="InterPro" id="IPR018027">
    <property type="entry name" value="Asn/Gln_amidotransferase"/>
</dbReference>
<feature type="domain" description="Asn/Gln amidotransferase" evidence="12">
    <location>
        <begin position="370"/>
        <end position="521"/>
    </location>
</feature>
<evidence type="ECO:0000256" key="11">
    <source>
        <dbReference type="HAMAP-Rule" id="MF_00121"/>
    </source>
</evidence>